<reference evidence="1 2" key="1">
    <citation type="journal article" date="2020" name="ISME J.">
        <title>Comparative genomics reveals insights into cyanobacterial evolution and habitat adaptation.</title>
        <authorList>
            <person name="Chen M.Y."/>
            <person name="Teng W.K."/>
            <person name="Zhao L."/>
            <person name="Hu C.X."/>
            <person name="Zhou Y.K."/>
            <person name="Han B.P."/>
            <person name="Song L.R."/>
            <person name="Shu W.S."/>
        </authorList>
    </citation>
    <scope>NUCLEOTIDE SEQUENCE [LARGE SCALE GENOMIC DNA]</scope>
    <source>
        <strain evidence="1 2">FACHB-1370</strain>
    </source>
</reference>
<evidence type="ECO:0008006" key="3">
    <source>
        <dbReference type="Google" id="ProtNLM"/>
    </source>
</evidence>
<comment type="caution">
    <text evidence="1">The sequence shown here is derived from an EMBL/GenBank/DDBJ whole genome shotgun (WGS) entry which is preliminary data.</text>
</comment>
<dbReference type="RefSeq" id="WP_054469177.1">
    <property type="nucleotide sequence ID" value="NZ_JACJSK010000044.1"/>
</dbReference>
<keyword evidence="2" id="KW-1185">Reference proteome</keyword>
<proteinExistence type="predicted"/>
<dbReference type="EMBL" id="JACJSK010000044">
    <property type="protein sequence ID" value="MBD2546688.1"/>
    <property type="molecule type" value="Genomic_DNA"/>
</dbReference>
<evidence type="ECO:0000313" key="2">
    <source>
        <dbReference type="Proteomes" id="UP000641954"/>
    </source>
</evidence>
<dbReference type="Proteomes" id="UP000641954">
    <property type="component" value="Unassembled WGS sequence"/>
</dbReference>
<evidence type="ECO:0000313" key="1">
    <source>
        <dbReference type="EMBL" id="MBD2546688.1"/>
    </source>
</evidence>
<name>A0ABR8ELC8_9CYAN</name>
<protein>
    <recommendedName>
        <fullName evidence="3">CRISPR-associated protein</fullName>
    </recommendedName>
</protein>
<gene>
    <name evidence="1" type="ORF">H6G72_23195</name>
</gene>
<accession>A0ABR8ELC8</accession>
<sequence length="425" mass="49376">MASIILSFVGSQDPYSEKTNEEGSISTLVRDLLKQQYQIRRVILLYTQDLAQKAQDTKDWLNSELGLNLDIIDPIVVSEELSNDPVNFYLAVQEARKGLEYAQPFLSKQNRLEFNASSGTPVMKTAWGILQAAGYAPQSSIWQVRNPREQKEGQSRVFQTNVDTVKNEFDFQVLARQIQDYNYSGALVTLETSNLSTPLIQGLLQYGHYRLGFNFDQAFNAIQSLTTYINRQFINEIGQLRQKNQLAFLKEVYFKSVIELKNKQYADFLTDVFKFQEGFLKYLLQTKLANHSIKWPKTYNETEWFWQQIQQIDGGKLCQYFEKTNSRGLPFKGFPSRYNMIDMLEYYQESPSLMMPLKELNEFCENRNQSMHNFAGVSEQAVEDAGMILKNMRQILQQKVDLQTENPFNVLNQTICDLLRECLRQ</sequence>
<organism evidence="1 2">
    <name type="scientific">Planktothricoides raciborskii FACHB-1370</name>
    <dbReference type="NCBI Taxonomy" id="2949576"/>
    <lineage>
        <taxon>Bacteria</taxon>
        <taxon>Bacillati</taxon>
        <taxon>Cyanobacteriota</taxon>
        <taxon>Cyanophyceae</taxon>
        <taxon>Oscillatoriophycideae</taxon>
        <taxon>Oscillatoriales</taxon>
        <taxon>Oscillatoriaceae</taxon>
        <taxon>Planktothricoides</taxon>
    </lineage>
</organism>